<protein>
    <recommendedName>
        <fullName evidence="6">Phosphonate transport system substrate-binding protein</fullName>
    </recommendedName>
</protein>
<evidence type="ECO:0000256" key="1">
    <source>
        <dbReference type="ARBA" id="ARBA00007162"/>
    </source>
</evidence>
<dbReference type="PROSITE" id="PS51257">
    <property type="entry name" value="PROKAR_LIPOPROTEIN"/>
    <property type="match status" value="1"/>
</dbReference>
<dbReference type="NCBIfam" id="TIGR01098">
    <property type="entry name" value="3A0109s03R"/>
    <property type="match status" value="1"/>
</dbReference>
<keyword evidence="2 3" id="KW-0732">Signal</keyword>
<feature type="signal peptide" evidence="3">
    <location>
        <begin position="1"/>
        <end position="24"/>
    </location>
</feature>
<dbReference type="AlphaFoldDB" id="A0A8J3TAH9"/>
<gene>
    <name evidence="4" type="ORF">Pta02_58520</name>
</gene>
<dbReference type="Pfam" id="PF12974">
    <property type="entry name" value="Phosphonate-bd"/>
    <property type="match status" value="1"/>
</dbReference>
<dbReference type="Proteomes" id="UP000634476">
    <property type="component" value="Unassembled WGS sequence"/>
</dbReference>
<evidence type="ECO:0000256" key="3">
    <source>
        <dbReference type="SAM" id="SignalP"/>
    </source>
</evidence>
<name>A0A8J3TAH9_9ACTN</name>
<dbReference type="PANTHER" id="PTHR35841:SF1">
    <property type="entry name" value="PHOSPHONATES-BINDING PERIPLASMIC PROTEIN"/>
    <property type="match status" value="1"/>
</dbReference>
<dbReference type="SUPFAM" id="SSF53850">
    <property type="entry name" value="Periplasmic binding protein-like II"/>
    <property type="match status" value="1"/>
</dbReference>
<dbReference type="RefSeq" id="WP_203878122.1">
    <property type="nucleotide sequence ID" value="NZ_BOOK01000043.1"/>
</dbReference>
<evidence type="ECO:0000256" key="2">
    <source>
        <dbReference type="ARBA" id="ARBA00022729"/>
    </source>
</evidence>
<feature type="chain" id="PRO_5035271252" description="Phosphonate transport system substrate-binding protein" evidence="3">
    <location>
        <begin position="25"/>
        <end position="304"/>
    </location>
</feature>
<keyword evidence="5" id="KW-1185">Reference proteome</keyword>
<dbReference type="GO" id="GO:0055085">
    <property type="term" value="P:transmembrane transport"/>
    <property type="evidence" value="ECO:0007669"/>
    <property type="project" value="InterPro"/>
</dbReference>
<evidence type="ECO:0008006" key="6">
    <source>
        <dbReference type="Google" id="ProtNLM"/>
    </source>
</evidence>
<reference evidence="4" key="1">
    <citation type="submission" date="2021-01" db="EMBL/GenBank/DDBJ databases">
        <title>Whole genome shotgun sequence of Planobispora takensis NBRC 109077.</title>
        <authorList>
            <person name="Komaki H."/>
            <person name="Tamura T."/>
        </authorList>
    </citation>
    <scope>NUCLEOTIDE SEQUENCE</scope>
    <source>
        <strain evidence="4">NBRC 109077</strain>
    </source>
</reference>
<dbReference type="PANTHER" id="PTHR35841">
    <property type="entry name" value="PHOSPHONATES-BINDING PERIPLASMIC PROTEIN"/>
    <property type="match status" value="1"/>
</dbReference>
<organism evidence="4 5">
    <name type="scientific">Planobispora takensis</name>
    <dbReference type="NCBI Taxonomy" id="1367882"/>
    <lineage>
        <taxon>Bacteria</taxon>
        <taxon>Bacillati</taxon>
        <taxon>Actinomycetota</taxon>
        <taxon>Actinomycetes</taxon>
        <taxon>Streptosporangiales</taxon>
        <taxon>Streptosporangiaceae</taxon>
        <taxon>Planobispora</taxon>
    </lineage>
</organism>
<accession>A0A8J3TAH9</accession>
<evidence type="ECO:0000313" key="5">
    <source>
        <dbReference type="Proteomes" id="UP000634476"/>
    </source>
</evidence>
<dbReference type="GO" id="GO:0043190">
    <property type="term" value="C:ATP-binding cassette (ABC) transporter complex"/>
    <property type="evidence" value="ECO:0007669"/>
    <property type="project" value="InterPro"/>
</dbReference>
<dbReference type="Gene3D" id="3.40.190.10">
    <property type="entry name" value="Periplasmic binding protein-like II"/>
    <property type="match status" value="2"/>
</dbReference>
<evidence type="ECO:0000313" key="4">
    <source>
        <dbReference type="EMBL" id="GII03844.1"/>
    </source>
</evidence>
<dbReference type="InterPro" id="IPR005770">
    <property type="entry name" value="PhnD"/>
</dbReference>
<comment type="caution">
    <text evidence="4">The sequence shown here is derived from an EMBL/GenBank/DDBJ whole genome shotgun (WGS) entry which is preliminary data.</text>
</comment>
<dbReference type="EMBL" id="BOOK01000043">
    <property type="protein sequence ID" value="GII03844.1"/>
    <property type="molecule type" value="Genomic_DNA"/>
</dbReference>
<comment type="similarity">
    <text evidence="1">Belongs to the phosphate/phosphite/phosphonate binding protein family.</text>
</comment>
<dbReference type="CDD" id="cd01071">
    <property type="entry name" value="PBP2_PhnD_like"/>
    <property type="match status" value="1"/>
</dbReference>
<proteinExistence type="inferred from homology"/>
<sequence length="304" mass="31494">MRARRFLAAAATIPALLLLGTGCGDSGASAGASSATCPGGKIRFGVEPYEDPAKLKPAYEVLAAALQRKLDCPVELKIVEDYSAEVLAMRNGRLELAQFGPLGYVFASTKADARPVASFADAEGALTTYTAGIWVPAASPVTSIEELSGKSLALSSPGSTSGDALPRYALTAAGLAESAVRIDYTGGHPEALLALVNGKADAAEINSQQLATAQAEGAFDPAKFRRIWTSEAIPNDPITVSGKLEESFRDAVTAALLDLEPADVAKVGAFLDVDPPGPLVAVTEDTYKPLFDLAAALKLTEKDV</sequence>